<protein>
    <recommendedName>
        <fullName evidence="1">NadR/Ttd14 AAA domain-containing protein</fullName>
    </recommendedName>
</protein>
<proteinExistence type="predicted"/>
<evidence type="ECO:0000259" key="1">
    <source>
        <dbReference type="Pfam" id="PF13521"/>
    </source>
</evidence>
<dbReference type="InterPro" id="IPR038727">
    <property type="entry name" value="NadR/Ttd14_AAA_dom"/>
</dbReference>
<dbReference type="InterPro" id="IPR052735">
    <property type="entry name" value="NAD_biosynth-regulator"/>
</dbReference>
<dbReference type="RefSeq" id="WP_344822877.1">
    <property type="nucleotide sequence ID" value="NZ_BAABEZ010000004.1"/>
</dbReference>
<reference evidence="3" key="1">
    <citation type="journal article" date="2019" name="Int. J. Syst. Evol. Microbiol.">
        <title>The Global Catalogue of Microorganisms (GCM) 10K type strain sequencing project: providing services to taxonomists for standard genome sequencing and annotation.</title>
        <authorList>
            <consortium name="The Broad Institute Genomics Platform"/>
            <consortium name="The Broad Institute Genome Sequencing Center for Infectious Disease"/>
            <person name="Wu L."/>
            <person name="Ma J."/>
        </authorList>
    </citation>
    <scope>NUCLEOTIDE SEQUENCE [LARGE SCALE GENOMIC DNA]</scope>
    <source>
        <strain evidence="3">JCM 31921</strain>
    </source>
</reference>
<organism evidence="2 3">
    <name type="scientific">Rurimicrobium arvi</name>
    <dbReference type="NCBI Taxonomy" id="2049916"/>
    <lineage>
        <taxon>Bacteria</taxon>
        <taxon>Pseudomonadati</taxon>
        <taxon>Bacteroidota</taxon>
        <taxon>Chitinophagia</taxon>
        <taxon>Chitinophagales</taxon>
        <taxon>Chitinophagaceae</taxon>
        <taxon>Rurimicrobium</taxon>
    </lineage>
</organism>
<name>A0ABP8MI22_9BACT</name>
<evidence type="ECO:0000313" key="3">
    <source>
        <dbReference type="Proteomes" id="UP001501410"/>
    </source>
</evidence>
<dbReference type="PANTHER" id="PTHR37512">
    <property type="entry name" value="TRIFUNCTIONAL NAD BIOSYNTHESIS/REGULATOR PROTEIN NADR"/>
    <property type="match status" value="1"/>
</dbReference>
<dbReference type="Gene3D" id="3.40.50.300">
    <property type="entry name" value="P-loop containing nucleotide triphosphate hydrolases"/>
    <property type="match status" value="1"/>
</dbReference>
<dbReference type="PANTHER" id="PTHR37512:SF1">
    <property type="entry name" value="NADR_TTD14 AAA DOMAIN-CONTAINING PROTEIN"/>
    <property type="match status" value="1"/>
</dbReference>
<keyword evidence="3" id="KW-1185">Reference proteome</keyword>
<dbReference type="Pfam" id="PF13521">
    <property type="entry name" value="AAA_28"/>
    <property type="match status" value="1"/>
</dbReference>
<dbReference type="EMBL" id="BAABEZ010000004">
    <property type="protein sequence ID" value="GAA4450945.1"/>
    <property type="molecule type" value="Genomic_DNA"/>
</dbReference>
<dbReference type="Proteomes" id="UP001501410">
    <property type="component" value="Unassembled WGS sequence"/>
</dbReference>
<dbReference type="SUPFAM" id="SSF52540">
    <property type="entry name" value="P-loop containing nucleoside triphosphate hydrolases"/>
    <property type="match status" value="1"/>
</dbReference>
<dbReference type="InterPro" id="IPR027417">
    <property type="entry name" value="P-loop_NTPase"/>
</dbReference>
<gene>
    <name evidence="2" type="ORF">GCM10023092_07730</name>
</gene>
<comment type="caution">
    <text evidence="2">The sequence shown here is derived from an EMBL/GenBank/DDBJ whole genome shotgun (WGS) entry which is preliminary data.</text>
</comment>
<feature type="domain" description="NadR/Ttd14 AAA" evidence="1">
    <location>
        <begin position="7"/>
        <end position="163"/>
    </location>
</feature>
<evidence type="ECO:0000313" key="2">
    <source>
        <dbReference type="EMBL" id="GAA4450945.1"/>
    </source>
</evidence>
<sequence>MRASVKKIVVIGPESTGKSTLSQALAASLDTCYSEEYARTYLEQRHNQYEFEDLRRIAEGQLKSEDRNLQHARDVLICDTDLYVLAVWSSHKYGKVDPFILQQIATRHYDGYILCSIDMPWEPDPQREHPDESMRQYFFRWYHELVIESGKPFIVVSGNEQERLHAALSSGLFR</sequence>
<accession>A0ABP8MI22</accession>